<dbReference type="InterPro" id="IPR012349">
    <property type="entry name" value="Split_barrel_FMN-bd"/>
</dbReference>
<dbReference type="EMBL" id="JAAXPJ010000017">
    <property type="protein sequence ID" value="NKZ15222.1"/>
    <property type="molecule type" value="Genomic_DNA"/>
</dbReference>
<reference evidence="1 2" key="1">
    <citation type="submission" date="2020-04" db="EMBL/GenBank/DDBJ databases">
        <title>MicrobeNet Type strains.</title>
        <authorList>
            <person name="Nicholson A.C."/>
        </authorList>
    </citation>
    <scope>NUCLEOTIDE SEQUENCE [LARGE SCALE GENOMIC DNA]</scope>
    <source>
        <strain evidence="1 2">ATCC 700731</strain>
    </source>
</reference>
<dbReference type="Pfam" id="PF04075">
    <property type="entry name" value="F420H2_quin_red"/>
    <property type="match status" value="1"/>
</dbReference>
<dbReference type="AlphaFoldDB" id="A0A7X6MY43"/>
<comment type="caution">
    <text evidence="1">The sequence shown here is derived from an EMBL/GenBank/DDBJ whole genome shotgun (WGS) entry which is preliminary data.</text>
</comment>
<dbReference type="Gene3D" id="2.30.110.10">
    <property type="entry name" value="Electron Transport, Fmn-binding Protein, Chain A"/>
    <property type="match status" value="1"/>
</dbReference>
<dbReference type="GO" id="GO:0016491">
    <property type="term" value="F:oxidoreductase activity"/>
    <property type="evidence" value="ECO:0007669"/>
    <property type="project" value="InterPro"/>
</dbReference>
<sequence>MPSSIANSIAVVAERIAAALGPRAMRVIAHINKYVTNPLQRLWAPWLPYMAVIEHTGRKSGKPYRTPVMAFVDSKSVSVVLNYGEHSDWVRNVRFAGSAQLVHRGRRYRLTTPRIIPATDQKARLVATLTPVSTPGS</sequence>
<dbReference type="NCBIfam" id="TIGR00026">
    <property type="entry name" value="hi_GC_TIGR00026"/>
    <property type="match status" value="1"/>
</dbReference>
<dbReference type="Proteomes" id="UP000518188">
    <property type="component" value="Unassembled WGS sequence"/>
</dbReference>
<gene>
    <name evidence="1" type="ORF">HGA11_30040</name>
</gene>
<protein>
    <submittedName>
        <fullName evidence="1">Nitroreductase family deazaflavin-dependent oxidoreductase</fullName>
    </submittedName>
</protein>
<name>A0A7X6MY43_9MYCO</name>
<evidence type="ECO:0000313" key="2">
    <source>
        <dbReference type="Proteomes" id="UP000518188"/>
    </source>
</evidence>
<dbReference type="RefSeq" id="WP_168441827.1">
    <property type="nucleotide sequence ID" value="NZ_JAAXPJ010000017.1"/>
</dbReference>
<organism evidence="1 2">
    <name type="scientific">Mycolicibacterium septicum DSM 44393</name>
    <dbReference type="NCBI Taxonomy" id="1341646"/>
    <lineage>
        <taxon>Bacteria</taxon>
        <taxon>Bacillati</taxon>
        <taxon>Actinomycetota</taxon>
        <taxon>Actinomycetes</taxon>
        <taxon>Mycobacteriales</taxon>
        <taxon>Mycobacteriaceae</taxon>
        <taxon>Mycolicibacterium</taxon>
    </lineage>
</organism>
<proteinExistence type="predicted"/>
<evidence type="ECO:0000313" key="1">
    <source>
        <dbReference type="EMBL" id="NKZ15222.1"/>
    </source>
</evidence>
<dbReference type="InterPro" id="IPR004378">
    <property type="entry name" value="F420H2_quin_Rdtase"/>
</dbReference>
<accession>A0A7X6MY43</accession>